<accession>A0ABN0AEM9</accession>
<organism evidence="1 2">
    <name type="scientific">Corynebacterium ammoniagenes DSM 20306</name>
    <dbReference type="NCBI Taxonomy" id="649754"/>
    <lineage>
        <taxon>Bacteria</taxon>
        <taxon>Bacillati</taxon>
        <taxon>Actinomycetota</taxon>
        <taxon>Actinomycetes</taxon>
        <taxon>Mycobacteriales</taxon>
        <taxon>Corynebacteriaceae</taxon>
        <taxon>Corynebacterium</taxon>
    </lineage>
</organism>
<protein>
    <submittedName>
        <fullName evidence="1">Uncharacterized protein</fullName>
    </submittedName>
</protein>
<proteinExistence type="predicted"/>
<sequence>MRSDSSGFVLTAVQEVPKHINTAPIAGNTRNREFHKVRYLCVVQWAELGFTQTSKRSIKD</sequence>
<gene>
    <name evidence="1" type="ORF">HMPREF0281_01421</name>
</gene>
<dbReference type="EMBL" id="ADNS01000012">
    <property type="protein sequence ID" value="EFG81249.1"/>
    <property type="molecule type" value="Genomic_DNA"/>
</dbReference>
<keyword evidence="2" id="KW-1185">Reference proteome</keyword>
<evidence type="ECO:0000313" key="2">
    <source>
        <dbReference type="Proteomes" id="UP000006015"/>
    </source>
</evidence>
<evidence type="ECO:0000313" key="1">
    <source>
        <dbReference type="EMBL" id="EFG81249.1"/>
    </source>
</evidence>
<name>A0ABN0AEM9_CORAM</name>
<comment type="caution">
    <text evidence="1">The sequence shown here is derived from an EMBL/GenBank/DDBJ whole genome shotgun (WGS) entry which is preliminary data.</text>
</comment>
<reference evidence="1 2" key="1">
    <citation type="submission" date="2010-04" db="EMBL/GenBank/DDBJ databases">
        <authorList>
            <person name="Weinstock G."/>
            <person name="Sodergren E."/>
            <person name="Clifton S."/>
            <person name="Fulton L."/>
            <person name="Fulton B."/>
            <person name="Courtney L."/>
            <person name="Fronick C."/>
            <person name="Harrison M."/>
            <person name="Strong C."/>
            <person name="Farmer C."/>
            <person name="Delahaunty K."/>
            <person name="Markovic C."/>
            <person name="Hall O."/>
            <person name="Minx P."/>
            <person name="Tomlinson C."/>
            <person name="Mitreva M."/>
            <person name="Hou S."/>
            <person name="Wollam A."/>
            <person name="Pepin K.H."/>
            <person name="Johnson M."/>
            <person name="Bhonagiri V."/>
            <person name="Zhang X."/>
            <person name="Suruliraj S."/>
            <person name="Warren W."/>
            <person name="Chinwalla A."/>
            <person name="Mardis E.R."/>
            <person name="Wilson R.K."/>
        </authorList>
    </citation>
    <scope>NUCLEOTIDE SEQUENCE [LARGE SCALE GENOMIC DNA]</scope>
    <source>
        <strain evidence="1 2">DSM 20306</strain>
    </source>
</reference>
<dbReference type="Proteomes" id="UP000006015">
    <property type="component" value="Unassembled WGS sequence"/>
</dbReference>